<name>A0AA35SHK0_GEOBA</name>
<comment type="caution">
    <text evidence="1">The sequence shown here is derived from an EMBL/GenBank/DDBJ whole genome shotgun (WGS) entry which is preliminary data.</text>
</comment>
<evidence type="ECO:0000313" key="1">
    <source>
        <dbReference type="EMBL" id="CAI8028801.1"/>
    </source>
</evidence>
<gene>
    <name evidence="1" type="ORF">GBAR_LOCUS16360</name>
</gene>
<keyword evidence="2" id="KW-1185">Reference proteome</keyword>
<proteinExistence type="predicted"/>
<protein>
    <submittedName>
        <fullName evidence="1">Uncharacterized protein</fullName>
    </submittedName>
</protein>
<sequence>MPFSAFILEVLKLQWPPAPFQSPGMGLGSSVTITPKSSEICGCRYLETHSSSPMAVPGQGPTWYSH</sequence>
<organism evidence="1 2">
    <name type="scientific">Geodia barretti</name>
    <name type="common">Barrett's horny sponge</name>
    <dbReference type="NCBI Taxonomy" id="519541"/>
    <lineage>
        <taxon>Eukaryota</taxon>
        <taxon>Metazoa</taxon>
        <taxon>Porifera</taxon>
        <taxon>Demospongiae</taxon>
        <taxon>Heteroscleromorpha</taxon>
        <taxon>Tetractinellida</taxon>
        <taxon>Astrophorina</taxon>
        <taxon>Geodiidae</taxon>
        <taxon>Geodia</taxon>
    </lineage>
</organism>
<evidence type="ECO:0000313" key="2">
    <source>
        <dbReference type="Proteomes" id="UP001174909"/>
    </source>
</evidence>
<accession>A0AA35SHK0</accession>
<dbReference type="AlphaFoldDB" id="A0AA35SHK0"/>
<dbReference type="Proteomes" id="UP001174909">
    <property type="component" value="Unassembled WGS sequence"/>
</dbReference>
<dbReference type="EMBL" id="CASHTH010002363">
    <property type="protein sequence ID" value="CAI8028801.1"/>
    <property type="molecule type" value="Genomic_DNA"/>
</dbReference>
<reference evidence="1" key="1">
    <citation type="submission" date="2023-03" db="EMBL/GenBank/DDBJ databases">
        <authorList>
            <person name="Steffen K."/>
            <person name="Cardenas P."/>
        </authorList>
    </citation>
    <scope>NUCLEOTIDE SEQUENCE</scope>
</reference>